<dbReference type="AlphaFoldDB" id="B8D4H7"/>
<dbReference type="GO" id="GO:0006310">
    <property type="term" value="P:DNA recombination"/>
    <property type="evidence" value="ECO:0007669"/>
    <property type="project" value="UniProtKB-KW"/>
</dbReference>
<evidence type="ECO:0000313" key="9">
    <source>
        <dbReference type="Proteomes" id="UP000006903"/>
    </source>
</evidence>
<sequence>MVELDPDREAWNKLKLLCSISSKLWNEVNYARRRQFFETKRVDLRSTYKEFYERYKTLIGSATAQQVLNKNDEAWRSFFGLLKARKEGRLPPFMRRVSPPGYKKRGGFRTLWTVLRKDQYRIEGDRIVIKGLGAIGVIVVQYKGLIHVRGEQGRLEIRYDPDRGRWYAHISFSEVREKLVRGSWVEVPRKPRGSLEAGVDIGINNLMAVYVEDGRAFLVNGRPLKAISHYWMRRIARYQSTLNKYGLTTSRRLRLMYRSWRLQIKNYIDSRVRSVMEKLYEMGVSRLRVGYPRYIAQESGDFNNVHVWTYRYLLRRLVEVGEEYAIEVVLSDEKYSSSKCPLHRSVECGVRIKRGLFKCVKTNKVFNADLVGAYNILVDAEPITPSPGRGRGNGPETRPRAKPYQRGCSPNLPALTSGTPALKGGEEVRGRFEEILL</sequence>
<reference evidence="8 9" key="1">
    <citation type="journal article" date="2009" name="J. Bacteriol.">
        <title>Complete genome sequence of the anaerobic, protein-degrading hyperthermophilic crenarchaeon Desulfurococcus kamchatkensis.</title>
        <authorList>
            <person name="Ravin N.V."/>
            <person name="Mardanov A.V."/>
            <person name="Beletsky A.V."/>
            <person name="Kublanov I.V."/>
            <person name="Kolganova T.V."/>
            <person name="Lebedinsky A.V."/>
            <person name="Chernyh N.A."/>
            <person name="Bonch-Osmolovskaya E.A."/>
            <person name="Skryabin K.G."/>
        </authorList>
    </citation>
    <scope>NUCLEOTIDE SEQUENCE [LARGE SCALE GENOMIC DNA]</scope>
    <source>
        <strain evidence="9">DSM 18924 / JCM 16383 / VKM B-2413 / 1221n</strain>
    </source>
</reference>
<evidence type="ECO:0000256" key="3">
    <source>
        <dbReference type="ARBA" id="ARBA00023125"/>
    </source>
</evidence>
<dbReference type="EMBL" id="CP001140">
    <property type="protein sequence ID" value="ACL11008.1"/>
    <property type="molecule type" value="Genomic_DNA"/>
</dbReference>
<dbReference type="Pfam" id="PF01385">
    <property type="entry name" value="OrfB_IS605"/>
    <property type="match status" value="1"/>
</dbReference>
<dbReference type="InterPro" id="IPR001959">
    <property type="entry name" value="Transposase"/>
</dbReference>
<feature type="region of interest" description="Disordered" evidence="5">
    <location>
        <begin position="384"/>
        <end position="410"/>
    </location>
</feature>
<feature type="domain" description="Probable transposase IS891/IS1136/IS1341" evidence="6">
    <location>
        <begin position="188"/>
        <end position="293"/>
    </location>
</feature>
<dbReference type="NCBIfam" id="NF040570">
    <property type="entry name" value="guided_TnpB"/>
    <property type="match status" value="1"/>
</dbReference>
<name>B8D4H7_DESA1</name>
<evidence type="ECO:0000313" key="8">
    <source>
        <dbReference type="EMBL" id="ACL11008.1"/>
    </source>
</evidence>
<comment type="similarity">
    <text evidence="1">In the C-terminal section; belongs to the transposase 35 family.</text>
</comment>
<dbReference type="Pfam" id="PF07282">
    <property type="entry name" value="Cas12f1-like_TNB"/>
    <property type="match status" value="1"/>
</dbReference>
<dbReference type="InterPro" id="IPR010095">
    <property type="entry name" value="Cas12f1-like_TNB"/>
</dbReference>
<dbReference type="Proteomes" id="UP000006903">
    <property type="component" value="Chromosome"/>
</dbReference>
<gene>
    <name evidence="8" type="ordered locus">DKAM_0682</name>
</gene>
<keyword evidence="4" id="KW-0233">DNA recombination</keyword>
<dbReference type="HOGENOM" id="CLU_040997_0_0_2"/>
<accession>B8D4H7</accession>
<dbReference type="eggNOG" id="arCOG00683">
    <property type="taxonomic scope" value="Archaea"/>
</dbReference>
<keyword evidence="2" id="KW-0815">Transposition</keyword>
<evidence type="ECO:0000256" key="5">
    <source>
        <dbReference type="SAM" id="MobiDB-lite"/>
    </source>
</evidence>
<evidence type="ECO:0000256" key="2">
    <source>
        <dbReference type="ARBA" id="ARBA00022578"/>
    </source>
</evidence>
<dbReference type="RefSeq" id="WP_012608349.1">
    <property type="nucleotide sequence ID" value="NC_011766.1"/>
</dbReference>
<dbReference type="STRING" id="490899.DKAM_0682"/>
<dbReference type="KEGG" id="dka:DKAM_0682"/>
<dbReference type="GO" id="GO:0003677">
    <property type="term" value="F:DNA binding"/>
    <property type="evidence" value="ECO:0007669"/>
    <property type="project" value="UniProtKB-KW"/>
</dbReference>
<organism evidence="8 9">
    <name type="scientific">Desulfurococcus amylolyticus (strain DSM 18924 / JCM 16383 / VKM B-2413 / 1221n)</name>
    <name type="common">Desulfurococcus kamchatkensis</name>
    <dbReference type="NCBI Taxonomy" id="490899"/>
    <lineage>
        <taxon>Archaea</taxon>
        <taxon>Thermoproteota</taxon>
        <taxon>Thermoprotei</taxon>
        <taxon>Desulfurococcales</taxon>
        <taxon>Desulfurococcaceae</taxon>
        <taxon>Desulfurococcus</taxon>
    </lineage>
</organism>
<dbReference type="GeneID" id="7170863"/>
<evidence type="ECO:0000256" key="4">
    <source>
        <dbReference type="ARBA" id="ARBA00023172"/>
    </source>
</evidence>
<dbReference type="GO" id="GO:0032196">
    <property type="term" value="P:transposition"/>
    <property type="evidence" value="ECO:0007669"/>
    <property type="project" value="UniProtKB-KW"/>
</dbReference>
<keyword evidence="3" id="KW-0238">DNA-binding</keyword>
<proteinExistence type="inferred from homology"/>
<evidence type="ECO:0000259" key="6">
    <source>
        <dbReference type="Pfam" id="PF01385"/>
    </source>
</evidence>
<evidence type="ECO:0000259" key="7">
    <source>
        <dbReference type="Pfam" id="PF07282"/>
    </source>
</evidence>
<protein>
    <submittedName>
        <fullName evidence="8">IS element ISDka2 orfB</fullName>
    </submittedName>
</protein>
<feature type="domain" description="Cas12f1-like TNB" evidence="7">
    <location>
        <begin position="310"/>
        <end position="376"/>
    </location>
</feature>
<evidence type="ECO:0000256" key="1">
    <source>
        <dbReference type="ARBA" id="ARBA00008761"/>
    </source>
</evidence>